<dbReference type="PANTHER" id="PTHR42848:SF1">
    <property type="entry name" value="HOLLIDAY JUNCTION BRANCH MIGRATION COMPLEX SUBUNIT RUVB"/>
    <property type="match status" value="1"/>
</dbReference>
<dbReference type="CDD" id="cd00009">
    <property type="entry name" value="AAA"/>
    <property type="match status" value="1"/>
</dbReference>
<keyword evidence="5 9" id="KW-0067">ATP-binding</keyword>
<dbReference type="Pfam" id="PF17864">
    <property type="entry name" value="AAA_lid_4"/>
    <property type="match status" value="1"/>
</dbReference>
<feature type="binding site" evidence="9">
    <location>
        <position position="30"/>
    </location>
    <ligand>
        <name>ATP</name>
        <dbReference type="ChEBI" id="CHEBI:30616"/>
    </ligand>
</feature>
<comment type="function">
    <text evidence="9">The RuvA-RuvB-RuvC complex processes Holliday junction (HJ) DNA during genetic recombination and DNA repair, while the RuvA-RuvB complex plays an important role in the rescue of blocked DNA replication forks via replication fork reversal (RFR). RuvA specifically binds to HJ cruciform DNA, conferring on it an open structure. The RuvB hexamer acts as an ATP-dependent pump, pulling dsDNA into and through the RuvAB complex. RuvB forms 2 homohexamers on either side of HJ DNA bound by 1 or 2 RuvA tetramers; 4 subunits per hexamer contact DNA at a time. Coordinated motions by a converter formed by DNA-disengaged RuvB subunits stimulates ATP hydrolysis and nucleotide exchange. Immobilization of the converter enables RuvB to convert the ATP-contained energy into a lever motion, pulling 2 nucleotides of DNA out of the RuvA tetramer per ATP hydrolyzed, thus driving DNA branch migration. The RuvB motors rotate together with the DNA substrate, which together with the progressing nucleotide cycle form the mechanistic basis for DNA recombination by continuous HJ branch migration. Branch migration allows RuvC to scan DNA until it finds its consensus sequence, where it cleaves and resolves cruciform DNA.</text>
</comment>
<comment type="caution">
    <text evidence="9">Lacks conserved residue(s) required for the propagation of feature annotation.</text>
</comment>
<comment type="domain">
    <text evidence="9">Has 3 domains, the large (RuvB-L) and small ATPase (RuvB-S) domains and the C-terminal head (RuvB-H) domain. The head domain binds DNA, while the ATPase domains jointly bind ATP, ADP or are empty depending on the state of the subunit in the translocation cycle. During a single DNA translocation step the structure of each domain remains the same, but their relative positions change.</text>
</comment>
<feature type="binding site" evidence="9">
    <location>
        <position position="300"/>
    </location>
    <ligand>
        <name>DNA</name>
        <dbReference type="ChEBI" id="CHEBI:16991"/>
    </ligand>
</feature>
<dbReference type="GO" id="GO:0016787">
    <property type="term" value="F:hydrolase activity"/>
    <property type="evidence" value="ECO:0007669"/>
    <property type="project" value="UniProtKB-KW"/>
</dbReference>
<feature type="binding site" evidence="9">
    <location>
        <position position="76"/>
    </location>
    <ligand>
        <name>ATP</name>
        <dbReference type="ChEBI" id="CHEBI:30616"/>
    </ligand>
</feature>
<dbReference type="Gene3D" id="3.40.50.300">
    <property type="entry name" value="P-loop containing nucleotide triphosphate hydrolases"/>
    <property type="match status" value="1"/>
</dbReference>
<feature type="binding site" evidence="9">
    <location>
        <position position="227"/>
    </location>
    <ligand>
        <name>ATP</name>
        <dbReference type="ChEBI" id="CHEBI:30616"/>
    </ligand>
</feature>
<dbReference type="GO" id="GO:0048476">
    <property type="term" value="C:Holliday junction resolvase complex"/>
    <property type="evidence" value="ECO:0007669"/>
    <property type="project" value="UniProtKB-UniRule"/>
</dbReference>
<dbReference type="GO" id="GO:0000400">
    <property type="term" value="F:four-way junction DNA binding"/>
    <property type="evidence" value="ECO:0007669"/>
    <property type="project" value="UniProtKB-UniRule"/>
</dbReference>
<feature type="binding site" evidence="9">
    <location>
        <position position="74"/>
    </location>
    <ligand>
        <name>ATP</name>
        <dbReference type="ChEBI" id="CHEBI:30616"/>
    </ligand>
</feature>
<dbReference type="InterPro" id="IPR004605">
    <property type="entry name" value="DNA_helicase_Holl-junc_RuvB"/>
</dbReference>
<evidence type="ECO:0000256" key="2">
    <source>
        <dbReference type="ARBA" id="ARBA00022741"/>
    </source>
</evidence>
<dbReference type="RefSeq" id="WP_021840937.1">
    <property type="nucleotide sequence ID" value="NZ_CACRUX010000017.1"/>
</dbReference>
<dbReference type="SMART" id="SM00382">
    <property type="entry name" value="AAA"/>
    <property type="match status" value="1"/>
</dbReference>
<feature type="binding site" evidence="9">
    <location>
        <position position="180"/>
    </location>
    <ligand>
        <name>ATP</name>
        <dbReference type="ChEBI" id="CHEBI:30616"/>
    </ligand>
</feature>
<evidence type="ECO:0000256" key="1">
    <source>
        <dbReference type="ARBA" id="ARBA00022490"/>
    </source>
</evidence>
<keyword evidence="8 9" id="KW-0234">DNA repair</keyword>
<gene>
    <name evidence="9 11" type="primary">ruvB</name>
    <name evidence="11" type="ORF">VRLFYP33_00017</name>
</gene>
<dbReference type="AlphaFoldDB" id="A0A6N2ZNS3"/>
<name>A0A6N2ZNS3_9FIRM</name>
<dbReference type="NCBIfam" id="NF000868">
    <property type="entry name" value="PRK00080.1"/>
    <property type="match status" value="1"/>
</dbReference>
<sequence length="349" mass="38770">MKEEIRVVDSQSRVVGKEEQSGDTWQFSLRPRYLHEYIGQTDVKNNLKVYIQAAKERKEALDHVLLYGPPGLGKTTLAGIIANEMGVNFRITSGPAIERSGDLAALLSNLQDHDVLFIDEIHRLSRTVEEVLYSAMEDYSLDIIVGKGPSARSVRIDLRPFTLVGATTKAGALSGPLRDRFGIINHLEYYKQDELEFIVKRAAEVLNTKITDTGAAEIARRSRGTPRIANRLLKRVRDVAQVLGDGEITNIIADDALQRLDIDQLGLDRVDRVILKTIIEKFNGGPVGIDTIAAATSEERDTIEDVYEPYLMQLGFLIRTSRGRMATQLAYDHLGITNPNVNASSQGDL</sequence>
<feature type="domain" description="AAA+ ATPase" evidence="10">
    <location>
        <begin position="60"/>
        <end position="191"/>
    </location>
</feature>
<dbReference type="EC" id="3.6.4.-" evidence="9"/>
<dbReference type="InterPro" id="IPR036388">
    <property type="entry name" value="WH-like_DNA-bd_sf"/>
</dbReference>
<dbReference type="GO" id="GO:0006281">
    <property type="term" value="P:DNA repair"/>
    <property type="evidence" value="ECO:0007669"/>
    <property type="project" value="UniProtKB-UniRule"/>
</dbReference>
<comment type="similarity">
    <text evidence="9">Belongs to the RuvB family.</text>
</comment>
<dbReference type="HAMAP" id="MF_00016">
    <property type="entry name" value="DNA_HJ_migration_RuvB"/>
    <property type="match status" value="1"/>
</dbReference>
<dbReference type="GO" id="GO:0005737">
    <property type="term" value="C:cytoplasm"/>
    <property type="evidence" value="ECO:0007669"/>
    <property type="project" value="UniProtKB-SubCell"/>
</dbReference>
<evidence type="ECO:0000256" key="5">
    <source>
        <dbReference type="ARBA" id="ARBA00022840"/>
    </source>
</evidence>
<comment type="catalytic activity">
    <reaction evidence="9">
        <text>ATP + H2O = ADP + phosphate + H(+)</text>
        <dbReference type="Rhea" id="RHEA:13065"/>
        <dbReference type="ChEBI" id="CHEBI:15377"/>
        <dbReference type="ChEBI" id="CHEBI:15378"/>
        <dbReference type="ChEBI" id="CHEBI:30616"/>
        <dbReference type="ChEBI" id="CHEBI:43474"/>
        <dbReference type="ChEBI" id="CHEBI:456216"/>
    </reaction>
</comment>
<evidence type="ECO:0000256" key="6">
    <source>
        <dbReference type="ARBA" id="ARBA00023125"/>
    </source>
</evidence>
<keyword evidence="3 9" id="KW-0227">DNA damage</keyword>
<keyword evidence="11" id="KW-0347">Helicase</keyword>
<feature type="binding site" evidence="9">
    <location>
        <position position="190"/>
    </location>
    <ligand>
        <name>ATP</name>
        <dbReference type="ChEBI" id="CHEBI:30616"/>
    </ligand>
</feature>
<dbReference type="GO" id="GO:0009378">
    <property type="term" value="F:four-way junction helicase activity"/>
    <property type="evidence" value="ECO:0007669"/>
    <property type="project" value="InterPro"/>
</dbReference>
<feature type="binding site" evidence="9">
    <location>
        <position position="29"/>
    </location>
    <ligand>
        <name>ATP</name>
        <dbReference type="ChEBI" id="CHEBI:30616"/>
    </ligand>
</feature>
<evidence type="ECO:0000313" key="11">
    <source>
        <dbReference type="EMBL" id="VYT79568.1"/>
    </source>
</evidence>
<accession>A0A6N2ZNS3</accession>
<comment type="subcellular location">
    <subcellularLocation>
        <location evidence="9">Cytoplasm</location>
    </subcellularLocation>
</comment>
<evidence type="ECO:0000259" key="10">
    <source>
        <dbReference type="SMART" id="SM00382"/>
    </source>
</evidence>
<dbReference type="InterPro" id="IPR036390">
    <property type="entry name" value="WH_DNA-bd_sf"/>
</dbReference>
<dbReference type="InterPro" id="IPR041445">
    <property type="entry name" value="AAA_lid_4"/>
</dbReference>
<evidence type="ECO:0000256" key="3">
    <source>
        <dbReference type="ARBA" id="ARBA00022763"/>
    </source>
</evidence>
<keyword evidence="7 9" id="KW-0233">DNA recombination</keyword>
<dbReference type="Pfam" id="PF05496">
    <property type="entry name" value="RuvB_N"/>
    <property type="match status" value="1"/>
</dbReference>
<dbReference type="Gene3D" id="1.10.10.10">
    <property type="entry name" value="Winged helix-like DNA-binding domain superfamily/Winged helix DNA-binding domain"/>
    <property type="match status" value="1"/>
</dbReference>
<dbReference type="SUPFAM" id="SSF46785">
    <property type="entry name" value="Winged helix' DNA-binding domain"/>
    <property type="match status" value="1"/>
</dbReference>
<dbReference type="InterPro" id="IPR027417">
    <property type="entry name" value="P-loop_NTPase"/>
</dbReference>
<dbReference type="InterPro" id="IPR008824">
    <property type="entry name" value="RuvB-like_N"/>
</dbReference>
<dbReference type="NCBIfam" id="TIGR00635">
    <property type="entry name" value="ruvB"/>
    <property type="match status" value="1"/>
</dbReference>
<dbReference type="InterPro" id="IPR003593">
    <property type="entry name" value="AAA+_ATPase"/>
</dbReference>
<dbReference type="PANTHER" id="PTHR42848">
    <property type="match status" value="1"/>
</dbReference>
<protein>
    <recommendedName>
        <fullName evidence="9">Holliday junction branch migration complex subunit RuvB</fullName>
        <ecNumber evidence="9">3.6.4.-</ecNumber>
    </recommendedName>
</protein>
<evidence type="ECO:0000256" key="4">
    <source>
        <dbReference type="ARBA" id="ARBA00022801"/>
    </source>
</evidence>
<feature type="binding site" evidence="9">
    <location>
        <position position="71"/>
    </location>
    <ligand>
        <name>ATP</name>
        <dbReference type="ChEBI" id="CHEBI:30616"/>
    </ligand>
</feature>
<dbReference type="InterPro" id="IPR008823">
    <property type="entry name" value="RuvB_wg_C"/>
</dbReference>
<feature type="binding site" evidence="9">
    <location>
        <position position="324"/>
    </location>
    <ligand>
        <name>DNA</name>
        <dbReference type="ChEBI" id="CHEBI:16991"/>
    </ligand>
</feature>
<keyword evidence="2 9" id="KW-0547">Nucleotide-binding</keyword>
<organism evidence="11">
    <name type="scientific">Veillonella ratti</name>
    <dbReference type="NCBI Taxonomy" id="103892"/>
    <lineage>
        <taxon>Bacteria</taxon>
        <taxon>Bacillati</taxon>
        <taxon>Bacillota</taxon>
        <taxon>Negativicutes</taxon>
        <taxon>Veillonellales</taxon>
        <taxon>Veillonellaceae</taxon>
        <taxon>Veillonella</taxon>
    </lineage>
</organism>
<feature type="region of interest" description="Head domain (RuvB-H)" evidence="9">
    <location>
        <begin position="264"/>
        <end position="349"/>
    </location>
</feature>
<keyword evidence="1 9" id="KW-0963">Cytoplasm</keyword>
<comment type="subunit">
    <text evidence="9">Homohexamer. Forms an RuvA(8)-RuvB(12)-Holliday junction (HJ) complex. HJ DNA is sandwiched between 2 RuvA tetramers; dsDNA enters through RuvA and exits via RuvB. An RuvB hexamer assembles on each DNA strand where it exits the tetramer. Each RuvB hexamer is contacted by two RuvA subunits (via domain III) on 2 adjacent RuvB subunits; this complex drives branch migration. In the full resolvosome a probable DNA-RuvA(4)-RuvB(12)-RuvC(2) complex forms which resolves the HJ.</text>
</comment>
<keyword evidence="6 9" id="KW-0238">DNA-binding</keyword>
<proteinExistence type="inferred from homology"/>
<evidence type="ECO:0000256" key="9">
    <source>
        <dbReference type="HAMAP-Rule" id="MF_00016"/>
    </source>
</evidence>
<evidence type="ECO:0000256" key="7">
    <source>
        <dbReference type="ARBA" id="ARBA00023172"/>
    </source>
</evidence>
<keyword evidence="4 9" id="KW-0378">Hydrolase</keyword>
<dbReference type="EMBL" id="CACRUX010000017">
    <property type="protein sequence ID" value="VYT79568.1"/>
    <property type="molecule type" value="Genomic_DNA"/>
</dbReference>
<feature type="binding site" evidence="9">
    <location>
        <begin position="137"/>
        <end position="139"/>
    </location>
    <ligand>
        <name>ATP</name>
        <dbReference type="ChEBI" id="CHEBI:30616"/>
    </ligand>
</feature>
<feature type="binding site" evidence="9">
    <location>
        <position position="75"/>
    </location>
    <ligand>
        <name>Mg(2+)</name>
        <dbReference type="ChEBI" id="CHEBI:18420"/>
    </ligand>
</feature>
<dbReference type="Gene3D" id="1.10.8.60">
    <property type="match status" value="1"/>
</dbReference>
<feature type="region of interest" description="Small ATPAse domain (RuvB-S)" evidence="9">
    <location>
        <begin position="191"/>
        <end position="261"/>
    </location>
</feature>
<dbReference type="GO" id="GO:0006310">
    <property type="term" value="P:DNA recombination"/>
    <property type="evidence" value="ECO:0007669"/>
    <property type="project" value="UniProtKB-UniRule"/>
</dbReference>
<dbReference type="GO" id="GO:0005524">
    <property type="term" value="F:ATP binding"/>
    <property type="evidence" value="ECO:0007669"/>
    <property type="project" value="UniProtKB-UniRule"/>
</dbReference>
<evidence type="ECO:0000256" key="8">
    <source>
        <dbReference type="ARBA" id="ARBA00023204"/>
    </source>
</evidence>
<feature type="binding site" evidence="9">
    <location>
        <position position="75"/>
    </location>
    <ligand>
        <name>ATP</name>
        <dbReference type="ChEBI" id="CHEBI:30616"/>
    </ligand>
</feature>
<dbReference type="SUPFAM" id="SSF52540">
    <property type="entry name" value="P-loop containing nucleoside triphosphate hydrolases"/>
    <property type="match status" value="1"/>
</dbReference>
<reference evidence="11" key="1">
    <citation type="submission" date="2019-11" db="EMBL/GenBank/DDBJ databases">
        <authorList>
            <person name="Feng L."/>
        </authorList>
    </citation>
    <scope>NUCLEOTIDE SEQUENCE</scope>
    <source>
        <strain evidence="11">VrattiLFYP33</strain>
    </source>
</reference>
<dbReference type="Pfam" id="PF05491">
    <property type="entry name" value="WHD_RuvB"/>
    <property type="match status" value="1"/>
</dbReference>
<feature type="binding site" evidence="9">
    <location>
        <position position="319"/>
    </location>
    <ligand>
        <name>DNA</name>
        <dbReference type="ChEBI" id="CHEBI:16991"/>
    </ligand>
</feature>